<organism evidence="2 3">
    <name type="scientific">Characodon lateralis</name>
    <dbReference type="NCBI Taxonomy" id="208331"/>
    <lineage>
        <taxon>Eukaryota</taxon>
        <taxon>Metazoa</taxon>
        <taxon>Chordata</taxon>
        <taxon>Craniata</taxon>
        <taxon>Vertebrata</taxon>
        <taxon>Euteleostomi</taxon>
        <taxon>Actinopterygii</taxon>
        <taxon>Neopterygii</taxon>
        <taxon>Teleostei</taxon>
        <taxon>Neoteleostei</taxon>
        <taxon>Acanthomorphata</taxon>
        <taxon>Ovalentaria</taxon>
        <taxon>Atherinomorphae</taxon>
        <taxon>Cyprinodontiformes</taxon>
        <taxon>Goodeidae</taxon>
        <taxon>Characodon</taxon>
    </lineage>
</organism>
<sequence length="80" mass="8819">MQRAALDTSLSGQANPVHPPPVPPGSSRRPHGISIASLSQTRNHLTPGGSPHPNIRRLSWKLRSLHISHIVNKFFNRFSV</sequence>
<feature type="region of interest" description="Disordered" evidence="1">
    <location>
        <begin position="1"/>
        <end position="32"/>
    </location>
</feature>
<gene>
    <name evidence="2" type="ORF">CHARACLAT_017733</name>
</gene>
<keyword evidence="3" id="KW-1185">Reference proteome</keyword>
<comment type="caution">
    <text evidence="2">The sequence shown here is derived from an EMBL/GenBank/DDBJ whole genome shotgun (WGS) entry which is preliminary data.</text>
</comment>
<reference evidence="2 3" key="1">
    <citation type="submission" date="2021-06" db="EMBL/GenBank/DDBJ databases">
        <authorList>
            <person name="Palmer J.M."/>
        </authorList>
    </citation>
    <scope>NUCLEOTIDE SEQUENCE [LARGE SCALE GENOMIC DNA]</scope>
    <source>
        <strain evidence="2 3">CL_MEX2019</strain>
        <tissue evidence="2">Muscle</tissue>
    </source>
</reference>
<proteinExistence type="predicted"/>
<dbReference type="EMBL" id="JAHUTJ010009705">
    <property type="protein sequence ID" value="MED6267993.1"/>
    <property type="molecule type" value="Genomic_DNA"/>
</dbReference>
<accession>A0ABU7CYI4</accession>
<evidence type="ECO:0000256" key="1">
    <source>
        <dbReference type="SAM" id="MobiDB-lite"/>
    </source>
</evidence>
<protein>
    <submittedName>
        <fullName evidence="2">Uncharacterized protein</fullName>
    </submittedName>
</protein>
<evidence type="ECO:0000313" key="2">
    <source>
        <dbReference type="EMBL" id="MED6267993.1"/>
    </source>
</evidence>
<dbReference type="Proteomes" id="UP001352852">
    <property type="component" value="Unassembled WGS sequence"/>
</dbReference>
<name>A0ABU7CYI4_9TELE</name>
<evidence type="ECO:0000313" key="3">
    <source>
        <dbReference type="Proteomes" id="UP001352852"/>
    </source>
</evidence>